<dbReference type="OrthoDB" id="10535881at2759"/>
<proteinExistence type="predicted"/>
<reference evidence="1" key="1">
    <citation type="submission" date="2023-04" db="EMBL/GenBank/DDBJ databases">
        <title>Phytophthora lilii NBRC 32176.</title>
        <authorList>
            <person name="Ichikawa N."/>
            <person name="Sato H."/>
            <person name="Tonouchi N."/>
        </authorList>
    </citation>
    <scope>NUCLEOTIDE SEQUENCE</scope>
    <source>
        <strain evidence="1">NBRC 32176</strain>
    </source>
</reference>
<organism evidence="1 2">
    <name type="scientific">Phytophthora lilii</name>
    <dbReference type="NCBI Taxonomy" id="2077276"/>
    <lineage>
        <taxon>Eukaryota</taxon>
        <taxon>Sar</taxon>
        <taxon>Stramenopiles</taxon>
        <taxon>Oomycota</taxon>
        <taxon>Peronosporomycetes</taxon>
        <taxon>Peronosporales</taxon>
        <taxon>Peronosporaceae</taxon>
        <taxon>Phytophthora</taxon>
    </lineage>
</organism>
<accession>A0A9W6WYX9</accession>
<comment type="caution">
    <text evidence="1">The sequence shown here is derived from an EMBL/GenBank/DDBJ whole genome shotgun (WGS) entry which is preliminary data.</text>
</comment>
<evidence type="ECO:0000313" key="2">
    <source>
        <dbReference type="Proteomes" id="UP001165083"/>
    </source>
</evidence>
<sequence length="87" mass="9282">MLRAGRSEGAGDVHDCVVPPPLQEISCEQPSGTTDMETIDETKKKKAAVSSAAAVLPTKVLFLDGIRGLAAMLVVLQHSKEYMNDVN</sequence>
<keyword evidence="2" id="KW-1185">Reference proteome</keyword>
<dbReference type="AlphaFoldDB" id="A0A9W6WYX9"/>
<evidence type="ECO:0000313" key="1">
    <source>
        <dbReference type="EMBL" id="GMF23245.1"/>
    </source>
</evidence>
<dbReference type="Proteomes" id="UP001165083">
    <property type="component" value="Unassembled WGS sequence"/>
</dbReference>
<dbReference type="EMBL" id="BSXW01000467">
    <property type="protein sequence ID" value="GMF23245.1"/>
    <property type="molecule type" value="Genomic_DNA"/>
</dbReference>
<name>A0A9W6WYX9_9STRA</name>
<protein>
    <submittedName>
        <fullName evidence="1">Unnamed protein product</fullName>
    </submittedName>
</protein>
<gene>
    <name evidence="1" type="ORF">Plil01_000936500</name>
</gene>